<gene>
    <name evidence="1" type="ORF">DI640_14245</name>
</gene>
<dbReference type="GO" id="GO:0016740">
    <property type="term" value="F:transferase activity"/>
    <property type="evidence" value="ECO:0007669"/>
    <property type="project" value="UniProtKB-KW"/>
</dbReference>
<reference evidence="1 2" key="1">
    <citation type="submission" date="2017-08" db="EMBL/GenBank/DDBJ databases">
        <title>Infants hospitalized years apart are colonized by the same room-sourced microbial strains.</title>
        <authorList>
            <person name="Brooks B."/>
            <person name="Olm M.R."/>
            <person name="Firek B.A."/>
            <person name="Baker R."/>
            <person name="Thomas B.C."/>
            <person name="Morowitz M.J."/>
            <person name="Banfield J.F."/>
        </authorList>
    </citation>
    <scope>NUCLEOTIDE SEQUENCE [LARGE SCALE GENOMIC DNA]</scope>
    <source>
        <strain evidence="1">S2_018_000_R3_119</strain>
    </source>
</reference>
<dbReference type="EMBL" id="QFMX01000045">
    <property type="protein sequence ID" value="PZO71565.1"/>
    <property type="molecule type" value="Genomic_DNA"/>
</dbReference>
<keyword evidence="1" id="KW-0808">Transferase</keyword>
<dbReference type="InterPro" id="IPR029044">
    <property type="entry name" value="Nucleotide-diphossugar_trans"/>
</dbReference>
<organism evidence="1 2">
    <name type="scientific">Sphingomonas taxi</name>
    <dbReference type="NCBI Taxonomy" id="1549858"/>
    <lineage>
        <taxon>Bacteria</taxon>
        <taxon>Pseudomonadati</taxon>
        <taxon>Pseudomonadota</taxon>
        <taxon>Alphaproteobacteria</taxon>
        <taxon>Sphingomonadales</taxon>
        <taxon>Sphingomonadaceae</taxon>
        <taxon>Sphingomonas</taxon>
    </lineage>
</organism>
<accession>A0A2W5AKG1</accession>
<evidence type="ECO:0000313" key="1">
    <source>
        <dbReference type="EMBL" id="PZO71565.1"/>
    </source>
</evidence>
<sequence length="68" mass="7429">MPARDEAERLPRLMEALASQDWPAPLPVLVALNNTTDASREALDGLTARLRARLAVHVDEAVFPPELA</sequence>
<dbReference type="SUPFAM" id="SSF53448">
    <property type="entry name" value="Nucleotide-diphospho-sugar transferases"/>
    <property type="match status" value="1"/>
</dbReference>
<name>A0A2W5AKG1_9SPHN</name>
<evidence type="ECO:0000313" key="2">
    <source>
        <dbReference type="Proteomes" id="UP000249555"/>
    </source>
</evidence>
<dbReference type="AlphaFoldDB" id="A0A2W5AKG1"/>
<protein>
    <submittedName>
        <fullName evidence="1">Glycosyl transferase family 2</fullName>
    </submittedName>
</protein>
<feature type="non-terminal residue" evidence="1">
    <location>
        <position position="68"/>
    </location>
</feature>
<dbReference type="Gene3D" id="3.90.550.10">
    <property type="entry name" value="Spore Coat Polysaccharide Biosynthesis Protein SpsA, Chain A"/>
    <property type="match status" value="1"/>
</dbReference>
<comment type="caution">
    <text evidence="1">The sequence shown here is derived from an EMBL/GenBank/DDBJ whole genome shotgun (WGS) entry which is preliminary data.</text>
</comment>
<dbReference type="Proteomes" id="UP000249555">
    <property type="component" value="Unassembled WGS sequence"/>
</dbReference>
<proteinExistence type="predicted"/>